<comment type="caution">
    <text evidence="1">The sequence shown here is derived from an EMBL/GenBank/DDBJ whole genome shotgun (WGS) entry which is preliminary data.</text>
</comment>
<organism evidence="1 2">
    <name type="scientific">Methylobacterium cerastii</name>
    <dbReference type="NCBI Taxonomy" id="932741"/>
    <lineage>
        <taxon>Bacteria</taxon>
        <taxon>Pseudomonadati</taxon>
        <taxon>Pseudomonadota</taxon>
        <taxon>Alphaproteobacteria</taxon>
        <taxon>Hyphomicrobiales</taxon>
        <taxon>Methylobacteriaceae</taxon>
        <taxon>Methylobacterium</taxon>
    </lineage>
</organism>
<reference evidence="1 2" key="1">
    <citation type="journal article" date="2021" name="Front. Microbiol.">
        <title>Comprehensive Comparative Genomics and Phenotyping of Methylobacterium Species.</title>
        <authorList>
            <person name="Alessa O."/>
            <person name="Ogura Y."/>
            <person name="Fujitani Y."/>
            <person name="Takami H."/>
            <person name="Hayashi T."/>
            <person name="Sahin N."/>
            <person name="Tani A."/>
        </authorList>
    </citation>
    <scope>NUCLEOTIDE SEQUENCE [LARGE SCALE GENOMIC DNA]</scope>
    <source>
        <strain evidence="1 2">DSM 23679</strain>
    </source>
</reference>
<sequence>MRSRQDGFILVAVLGIMALLLSLAGGTALMVRSAINGVRGTADDLRLDAMVRSGIDLAAHELFALKLPTARIRDQRIAVDGGTITLSAVDESGRIDLNWSDPMLLAGAYRAVGLTGLKPELFAARVVQWRDRYEDKPPANADPAKINLAAKPVGRGKDGFRTVAELRWLADVTDDDVAALAPLLTVDNVQGRVNVLEASATVLMALPEMSPSLVAQVVALRAAPRATIDDRLKLLLPKQQPLITTTRGTAFRVRVMVTTVAAANRSVAVTLARAPVRDAPYYVTAWER</sequence>
<proteinExistence type="predicted"/>
<keyword evidence="2" id="KW-1185">Reference proteome</keyword>
<gene>
    <name evidence="1" type="ORF">AFCDBAGC_4813</name>
</gene>
<evidence type="ECO:0000313" key="1">
    <source>
        <dbReference type="EMBL" id="GJD46928.1"/>
    </source>
</evidence>
<dbReference type="PANTHER" id="PTHR38831:SF2">
    <property type="entry name" value="TYPE II SECRETION SYSTEM PROTEIN K"/>
    <property type="match status" value="1"/>
</dbReference>
<dbReference type="EMBL" id="BPQG01000100">
    <property type="protein sequence ID" value="GJD46928.1"/>
    <property type="molecule type" value="Genomic_DNA"/>
</dbReference>
<dbReference type="Gene3D" id="1.10.40.60">
    <property type="entry name" value="EpsJ-like"/>
    <property type="match status" value="2"/>
</dbReference>
<dbReference type="InterPro" id="IPR038072">
    <property type="entry name" value="GspK_central_sf"/>
</dbReference>
<dbReference type="SUPFAM" id="SSF158544">
    <property type="entry name" value="GspK insert domain-like"/>
    <property type="match status" value="1"/>
</dbReference>
<evidence type="ECO:0008006" key="3">
    <source>
        <dbReference type="Google" id="ProtNLM"/>
    </source>
</evidence>
<name>A0ABQ4QNT2_9HYPH</name>
<protein>
    <recommendedName>
        <fullName evidence="3">General secretion pathway protein GspK</fullName>
    </recommendedName>
</protein>
<dbReference type="InterPro" id="IPR005628">
    <property type="entry name" value="GspK"/>
</dbReference>
<dbReference type="Proteomes" id="UP001055117">
    <property type="component" value="Unassembled WGS sequence"/>
</dbReference>
<dbReference type="PANTHER" id="PTHR38831">
    <property type="entry name" value="TYPE II SECRETION SYSTEM PROTEIN K"/>
    <property type="match status" value="1"/>
</dbReference>
<dbReference type="Gene3D" id="3.30.1300.30">
    <property type="entry name" value="GSPII I/J protein-like"/>
    <property type="match status" value="1"/>
</dbReference>
<evidence type="ECO:0000313" key="2">
    <source>
        <dbReference type="Proteomes" id="UP001055117"/>
    </source>
</evidence>
<accession>A0ABQ4QNT2</accession>